<dbReference type="Pfam" id="PF23598">
    <property type="entry name" value="LRR_14"/>
    <property type="match status" value="1"/>
</dbReference>
<dbReference type="InterPro" id="IPR002182">
    <property type="entry name" value="NB-ARC"/>
</dbReference>
<dbReference type="Pfam" id="PF00931">
    <property type="entry name" value="NB-ARC"/>
    <property type="match status" value="1"/>
</dbReference>
<dbReference type="AlphaFoldDB" id="A0AAV1DW87"/>
<evidence type="ECO:0000256" key="6">
    <source>
        <dbReference type="ARBA" id="ARBA00022840"/>
    </source>
</evidence>
<dbReference type="GO" id="GO:0006952">
    <property type="term" value="P:defense response"/>
    <property type="evidence" value="ECO:0007669"/>
    <property type="project" value="UniProtKB-KW"/>
</dbReference>
<keyword evidence="5" id="KW-0611">Plant defense</keyword>
<dbReference type="SUPFAM" id="SSF52058">
    <property type="entry name" value="L domain-like"/>
    <property type="match status" value="1"/>
</dbReference>
<dbReference type="InterPro" id="IPR055414">
    <property type="entry name" value="LRR_R13L4/SHOC2-like"/>
</dbReference>
<evidence type="ECO:0000313" key="9">
    <source>
        <dbReference type="EMBL" id="CAI9112164.1"/>
    </source>
</evidence>
<dbReference type="Gene3D" id="1.10.8.430">
    <property type="entry name" value="Helical domain of apoptotic protease-activating factors"/>
    <property type="match status" value="1"/>
</dbReference>
<reference evidence="9" key="1">
    <citation type="submission" date="2023-03" db="EMBL/GenBank/DDBJ databases">
        <authorList>
            <person name="Julca I."/>
        </authorList>
    </citation>
    <scope>NUCLEOTIDE SEQUENCE</scope>
</reference>
<dbReference type="PANTHER" id="PTHR36766">
    <property type="entry name" value="PLANT BROAD-SPECTRUM MILDEW RESISTANCE PROTEIN RPW8"/>
    <property type="match status" value="1"/>
</dbReference>
<name>A0AAV1DW87_OLDCO</name>
<keyword evidence="10" id="KW-1185">Reference proteome</keyword>
<proteinExistence type="inferred from homology"/>
<protein>
    <submittedName>
        <fullName evidence="9">OLC1v1012557C1</fullName>
    </submittedName>
</protein>
<feature type="domain" description="Disease resistance R13L4/SHOC-2-like LRR" evidence="8">
    <location>
        <begin position="307"/>
        <end position="573"/>
    </location>
</feature>
<organism evidence="9 10">
    <name type="scientific">Oldenlandia corymbosa var. corymbosa</name>
    <dbReference type="NCBI Taxonomy" id="529605"/>
    <lineage>
        <taxon>Eukaryota</taxon>
        <taxon>Viridiplantae</taxon>
        <taxon>Streptophyta</taxon>
        <taxon>Embryophyta</taxon>
        <taxon>Tracheophyta</taxon>
        <taxon>Spermatophyta</taxon>
        <taxon>Magnoliopsida</taxon>
        <taxon>eudicotyledons</taxon>
        <taxon>Gunneridae</taxon>
        <taxon>Pentapetalae</taxon>
        <taxon>asterids</taxon>
        <taxon>lamiids</taxon>
        <taxon>Gentianales</taxon>
        <taxon>Rubiaceae</taxon>
        <taxon>Rubioideae</taxon>
        <taxon>Spermacoceae</taxon>
        <taxon>Hedyotis-Oldenlandia complex</taxon>
        <taxon>Oldenlandia</taxon>
    </lineage>
</organism>
<keyword evidence="6" id="KW-0067">ATP-binding</keyword>
<dbReference type="EMBL" id="OX459124">
    <property type="protein sequence ID" value="CAI9112164.1"/>
    <property type="molecule type" value="Genomic_DNA"/>
</dbReference>
<accession>A0AAV1DW87</accession>
<dbReference type="Proteomes" id="UP001161247">
    <property type="component" value="Chromosome 7"/>
</dbReference>
<feature type="domain" description="NB-ARC" evidence="7">
    <location>
        <begin position="19"/>
        <end position="186"/>
    </location>
</feature>
<dbReference type="InterPro" id="IPR042197">
    <property type="entry name" value="Apaf_helical"/>
</dbReference>
<keyword evidence="4" id="KW-0547">Nucleotide-binding</keyword>
<dbReference type="InterPro" id="IPR027417">
    <property type="entry name" value="P-loop_NTPase"/>
</dbReference>
<dbReference type="PRINTS" id="PR00364">
    <property type="entry name" value="DISEASERSIST"/>
</dbReference>
<evidence type="ECO:0000256" key="3">
    <source>
        <dbReference type="ARBA" id="ARBA00022737"/>
    </source>
</evidence>
<dbReference type="SUPFAM" id="SSF52540">
    <property type="entry name" value="P-loop containing nucleoside triphosphate hydrolases"/>
    <property type="match status" value="1"/>
</dbReference>
<dbReference type="GO" id="GO:0043531">
    <property type="term" value="F:ADP binding"/>
    <property type="evidence" value="ECO:0007669"/>
    <property type="project" value="InterPro"/>
</dbReference>
<evidence type="ECO:0000256" key="1">
    <source>
        <dbReference type="ARBA" id="ARBA00008894"/>
    </source>
</evidence>
<sequence length="633" mass="72657">MPPAVRIPGYVELVVGLDDEAEIIIKRLTRGTKHLDVVSIVGMPGLGKTTLAKKMYHHSRISHHFDVRSWCTVSQVHNKKNLLVEILSGLDKDLADGYSKMSEDDLADRLYKRLKGLKYLIVLDDVWDAQVCSSLKISFPTDTAGCRILLTSRHENIALQINPKCEPHHLRALTDDESWDLFKMKACFEDGYSSELVARGRTIAQRCKGLPLMILIISGLLANTELDKWEEVEEILKKDVKCNEESFIHRLFAHELHISIENGTVNRLIADSRGVEEFAKPTLLWPHLRTLLLANNSGNLTVARNWQGVIHKLCQSEHLSVLDLRELCEFDIFPEEILVLVHLKYLAFPVTYDSHTIPPSISDLSNLETLIVHGGDRVMLPDTLWSMKKLRHLEGPEEWILPSPREIPGIVYKFENLQTLKDATFCCNQQMMEVLKILPNLRRLGCCLDLDEEYTEEEFFTVTFDLLSQLESLHIQLMDDVPAYQLQFRFPQRLKKLTLIDVVLPWSEISAIDKLPNLEALTLHYAFIGLDWDKEEEEGTFPKLKFLKLRYLSLDRWTASDDSFPSIETLILEECYSLDKIPSCIAQSSTLQMIKVKQCPQIVNSIKEIYEMQMDMGNEDIKIYLEGQQLTTE</sequence>
<gene>
    <name evidence="9" type="ORF">OLC1_LOCUS19410</name>
</gene>
<dbReference type="InterPro" id="IPR032675">
    <property type="entry name" value="LRR_dom_sf"/>
</dbReference>
<comment type="similarity">
    <text evidence="1">Belongs to the disease resistance NB-LRR family.</text>
</comment>
<dbReference type="Gene3D" id="3.80.10.10">
    <property type="entry name" value="Ribonuclease Inhibitor"/>
    <property type="match status" value="1"/>
</dbReference>
<evidence type="ECO:0000256" key="5">
    <source>
        <dbReference type="ARBA" id="ARBA00022821"/>
    </source>
</evidence>
<dbReference type="GO" id="GO:0005524">
    <property type="term" value="F:ATP binding"/>
    <property type="evidence" value="ECO:0007669"/>
    <property type="project" value="UniProtKB-KW"/>
</dbReference>
<dbReference type="FunFam" id="3.40.50.300:FF:001091">
    <property type="entry name" value="Probable disease resistance protein At1g61300"/>
    <property type="match status" value="1"/>
</dbReference>
<evidence type="ECO:0000313" key="10">
    <source>
        <dbReference type="Proteomes" id="UP001161247"/>
    </source>
</evidence>
<evidence type="ECO:0000259" key="8">
    <source>
        <dbReference type="Pfam" id="PF23598"/>
    </source>
</evidence>
<keyword evidence="2" id="KW-0433">Leucine-rich repeat</keyword>
<keyword evidence="3" id="KW-0677">Repeat</keyword>
<evidence type="ECO:0000256" key="2">
    <source>
        <dbReference type="ARBA" id="ARBA00022614"/>
    </source>
</evidence>
<evidence type="ECO:0000259" key="7">
    <source>
        <dbReference type="Pfam" id="PF00931"/>
    </source>
</evidence>
<dbReference type="PANTHER" id="PTHR36766:SF52">
    <property type="entry name" value="LATE BLIGHT RESISTANCE PROTEIN HOMOLOG R1B-8"/>
    <property type="match status" value="1"/>
</dbReference>
<evidence type="ECO:0000256" key="4">
    <source>
        <dbReference type="ARBA" id="ARBA00022741"/>
    </source>
</evidence>
<dbReference type="Gene3D" id="3.40.50.300">
    <property type="entry name" value="P-loop containing nucleotide triphosphate hydrolases"/>
    <property type="match status" value="1"/>
</dbReference>